<accession>A0A0S4UZG4</accession>
<protein>
    <submittedName>
        <fullName evidence="1">Type IV secretory pathway, VirD2 components (Relaxase)</fullName>
    </submittedName>
</protein>
<dbReference type="Pfam" id="PF11843">
    <property type="entry name" value="DUF3363"/>
    <property type="match status" value="1"/>
</dbReference>
<name>A0A0S4UZG4_RALSL</name>
<sequence>MSKHDDERFRVRPGTPKQRDDAFINKVLHQTNKAGAKLGKTVGKVGYRPGSRLGRGHVAARFAGASLTPNARRVTIKARLVNLSKAGSRSAITHLRYIEREGVDRQGGPGHAYGSTTDAADTAAFEENGRKDRHQFRFIVSLEDAEQLDDLRTYTRHLMARMETDLGTRLDWVAVDHWNTDNPHTHVVLRGKDDTGKDLIISRDYIAEGMRHRASELATEWLGPRTELEIQRAMQREVDQERWTGLDRTLQRVAVDGLVLPKTLAEPRLQRQRQMLIGRLQRLQRMGLATEQRPGVWAIHAEVEPTLRAMGERGDIIRTMQRAMSGKQRDLTVFQPGEDGRAIVGRVVGKGLADELHDKGYLIVDGTDGKAHYVVLPPRSELEQYPTGAVVEVKGSADVRVADRNIAALAVNGVYRTYHHLAVAQGQATPDRDPREMVAAHVRRLEALRRAGIVEREAEGVWRVPGDLAERGRQYDTQRLGDGVAVELKSHLPIERQTRVIGATWLDQQLIGGGKGLGDLGFGAEVKDALQQRADFLVEQGLAERRGQRVVLARNLLATLLKLELTQAAKGLTEETGLEHRAVADGQRVAGIYRRSIMLASGRYAMLDDGMGFSLVPWKPVIEQRLGQQLAATVHGGGVSWEIGRQPGIYMS</sequence>
<dbReference type="InterPro" id="IPR021795">
    <property type="entry name" value="DUF3363"/>
</dbReference>
<organism evidence="1">
    <name type="scientific">Ralstonia solanacearum</name>
    <name type="common">Pseudomonas solanacearum</name>
    <dbReference type="NCBI Taxonomy" id="305"/>
    <lineage>
        <taxon>Bacteria</taxon>
        <taxon>Pseudomonadati</taxon>
        <taxon>Pseudomonadota</taxon>
        <taxon>Betaproteobacteria</taxon>
        <taxon>Burkholderiales</taxon>
        <taxon>Burkholderiaceae</taxon>
        <taxon>Ralstonia</taxon>
        <taxon>Ralstonia solanacearum species complex</taxon>
    </lineage>
</organism>
<evidence type="ECO:0000313" key="1">
    <source>
        <dbReference type="EMBL" id="CUV27723.1"/>
    </source>
</evidence>
<reference evidence="1" key="1">
    <citation type="submission" date="2015-10" db="EMBL/GenBank/DDBJ databases">
        <authorList>
            <person name="Gilbert D.G."/>
        </authorList>
    </citation>
    <scope>NUCLEOTIDE SEQUENCE</scope>
    <source>
        <strain evidence="1">Phyl III-seqv23</strain>
    </source>
</reference>
<dbReference type="EMBL" id="LN899824">
    <property type="protein sequence ID" value="CUV27723.1"/>
    <property type="molecule type" value="Genomic_DNA"/>
</dbReference>
<dbReference type="AlphaFoldDB" id="A0A0S4UZG4"/>
<proteinExistence type="predicted"/>
<gene>
    <name evidence="1" type="ORF">RUN1985_v1_100052</name>
</gene>